<name>A0A3M7T8P7_BRAPC</name>
<organism evidence="2 3">
    <name type="scientific">Brachionus plicatilis</name>
    <name type="common">Marine rotifer</name>
    <name type="synonym">Brachionus muelleri</name>
    <dbReference type="NCBI Taxonomy" id="10195"/>
    <lineage>
        <taxon>Eukaryota</taxon>
        <taxon>Metazoa</taxon>
        <taxon>Spiralia</taxon>
        <taxon>Gnathifera</taxon>
        <taxon>Rotifera</taxon>
        <taxon>Eurotatoria</taxon>
        <taxon>Monogononta</taxon>
        <taxon>Pseudotrocha</taxon>
        <taxon>Ploima</taxon>
        <taxon>Brachionidae</taxon>
        <taxon>Brachionus</taxon>
    </lineage>
</organism>
<evidence type="ECO:0000313" key="3">
    <source>
        <dbReference type="Proteomes" id="UP000276133"/>
    </source>
</evidence>
<sequence length="61" mass="7368">MQNTFTPVLLRNVDDIRSEVSDDNFNDYEDNKHFDNYFEEEMETSYQPNTEYDSDEDSDNE</sequence>
<reference evidence="2 3" key="1">
    <citation type="journal article" date="2018" name="Sci. Rep.">
        <title>Genomic signatures of local adaptation to the degree of environmental predictability in rotifers.</title>
        <authorList>
            <person name="Franch-Gras L."/>
            <person name="Hahn C."/>
            <person name="Garcia-Roger E.M."/>
            <person name="Carmona M.J."/>
            <person name="Serra M."/>
            <person name="Gomez A."/>
        </authorList>
    </citation>
    <scope>NUCLEOTIDE SEQUENCE [LARGE SCALE GENOMIC DNA]</scope>
    <source>
        <strain evidence="2">HYR1</strain>
    </source>
</reference>
<dbReference type="EMBL" id="REGN01000128">
    <property type="protein sequence ID" value="RNA44257.1"/>
    <property type="molecule type" value="Genomic_DNA"/>
</dbReference>
<protein>
    <submittedName>
        <fullName evidence="2">Uncharacterized protein</fullName>
    </submittedName>
</protein>
<evidence type="ECO:0000313" key="2">
    <source>
        <dbReference type="EMBL" id="RNA44257.1"/>
    </source>
</evidence>
<feature type="region of interest" description="Disordered" evidence="1">
    <location>
        <begin position="39"/>
        <end position="61"/>
    </location>
</feature>
<dbReference type="Proteomes" id="UP000276133">
    <property type="component" value="Unassembled WGS sequence"/>
</dbReference>
<feature type="compositionally biased region" description="Acidic residues" evidence="1">
    <location>
        <begin position="52"/>
        <end position="61"/>
    </location>
</feature>
<dbReference type="AlphaFoldDB" id="A0A3M7T8P7"/>
<evidence type="ECO:0000256" key="1">
    <source>
        <dbReference type="SAM" id="MobiDB-lite"/>
    </source>
</evidence>
<gene>
    <name evidence="2" type="ORF">BpHYR1_021606</name>
</gene>
<keyword evidence="3" id="KW-1185">Reference proteome</keyword>
<comment type="caution">
    <text evidence="2">The sequence shown here is derived from an EMBL/GenBank/DDBJ whole genome shotgun (WGS) entry which is preliminary data.</text>
</comment>
<accession>A0A3M7T8P7</accession>
<proteinExistence type="predicted"/>